<proteinExistence type="predicted"/>
<evidence type="ECO:0000313" key="3">
    <source>
        <dbReference type="Proteomes" id="UP000015106"/>
    </source>
</evidence>
<organism evidence="2 3">
    <name type="scientific">Triticum urartu</name>
    <name type="common">Red wild einkorn</name>
    <name type="synonym">Crithodium urartu</name>
    <dbReference type="NCBI Taxonomy" id="4572"/>
    <lineage>
        <taxon>Eukaryota</taxon>
        <taxon>Viridiplantae</taxon>
        <taxon>Streptophyta</taxon>
        <taxon>Embryophyta</taxon>
        <taxon>Tracheophyta</taxon>
        <taxon>Spermatophyta</taxon>
        <taxon>Magnoliopsida</taxon>
        <taxon>Liliopsida</taxon>
        <taxon>Poales</taxon>
        <taxon>Poaceae</taxon>
        <taxon>BOP clade</taxon>
        <taxon>Pooideae</taxon>
        <taxon>Triticodae</taxon>
        <taxon>Triticeae</taxon>
        <taxon>Triticinae</taxon>
        <taxon>Triticum</taxon>
    </lineage>
</organism>
<dbReference type="Gramene" id="TuG1812G0200001509.01.T03">
    <property type="protein sequence ID" value="TuG1812G0200001509.01.T03"/>
    <property type="gene ID" value="TuG1812G0200001509.01"/>
</dbReference>
<protein>
    <submittedName>
        <fullName evidence="2">Uncharacterized protein</fullName>
    </submittedName>
</protein>
<sequence>MAERRSSVRRHIGGERNLLSSNQVKRDCWFKGNPYFNMISSNSTKSGVELLEAAGHYATQRWGRPCPRRCCRPTSVRASPSTAAPTTSPGASP</sequence>
<reference evidence="3" key="1">
    <citation type="journal article" date="2013" name="Nature">
        <title>Draft genome of the wheat A-genome progenitor Triticum urartu.</title>
        <authorList>
            <person name="Ling H.Q."/>
            <person name="Zhao S."/>
            <person name="Liu D."/>
            <person name="Wang J."/>
            <person name="Sun H."/>
            <person name="Zhang C."/>
            <person name="Fan H."/>
            <person name="Li D."/>
            <person name="Dong L."/>
            <person name="Tao Y."/>
            <person name="Gao C."/>
            <person name="Wu H."/>
            <person name="Li Y."/>
            <person name="Cui Y."/>
            <person name="Guo X."/>
            <person name="Zheng S."/>
            <person name="Wang B."/>
            <person name="Yu K."/>
            <person name="Liang Q."/>
            <person name="Yang W."/>
            <person name="Lou X."/>
            <person name="Chen J."/>
            <person name="Feng M."/>
            <person name="Jian J."/>
            <person name="Zhang X."/>
            <person name="Luo G."/>
            <person name="Jiang Y."/>
            <person name="Liu J."/>
            <person name="Wang Z."/>
            <person name="Sha Y."/>
            <person name="Zhang B."/>
            <person name="Wu H."/>
            <person name="Tang D."/>
            <person name="Shen Q."/>
            <person name="Xue P."/>
            <person name="Zou S."/>
            <person name="Wang X."/>
            <person name="Liu X."/>
            <person name="Wang F."/>
            <person name="Yang Y."/>
            <person name="An X."/>
            <person name="Dong Z."/>
            <person name="Zhang K."/>
            <person name="Zhang X."/>
            <person name="Luo M.C."/>
            <person name="Dvorak J."/>
            <person name="Tong Y."/>
            <person name="Wang J."/>
            <person name="Yang H."/>
            <person name="Li Z."/>
            <person name="Wang D."/>
            <person name="Zhang A."/>
            <person name="Wang J."/>
        </authorList>
    </citation>
    <scope>NUCLEOTIDE SEQUENCE</scope>
    <source>
        <strain evidence="3">cv. G1812</strain>
    </source>
</reference>
<reference evidence="2" key="3">
    <citation type="submission" date="2022-06" db="UniProtKB">
        <authorList>
            <consortium name="EnsemblPlants"/>
        </authorList>
    </citation>
    <scope>IDENTIFICATION</scope>
</reference>
<dbReference type="EnsemblPlants" id="TuG1812U0000012900.01.T02">
    <property type="protein sequence ID" value="TuG1812U0000012900.01.T02"/>
    <property type="gene ID" value="TuG1812U0000012900.01"/>
</dbReference>
<dbReference type="AlphaFoldDB" id="A0A8R7VE61"/>
<dbReference type="EnsemblPlants" id="TuG1812G0200001509.01.T03">
    <property type="protein sequence ID" value="TuG1812G0200001509.01.T03"/>
    <property type="gene ID" value="TuG1812G0200001509.01"/>
</dbReference>
<feature type="region of interest" description="Disordered" evidence="1">
    <location>
        <begin position="73"/>
        <end position="93"/>
    </location>
</feature>
<dbReference type="Proteomes" id="UP000015106">
    <property type="component" value="Chromosome 2"/>
</dbReference>
<evidence type="ECO:0000313" key="2">
    <source>
        <dbReference type="EnsemblPlants" id="TuG1812U0000012900.01.T02"/>
    </source>
</evidence>
<dbReference type="Gramene" id="TuG1812U0000012900.01.T02">
    <property type="protein sequence ID" value="TuG1812U0000012900.01.T02"/>
    <property type="gene ID" value="TuG1812U0000012900.01"/>
</dbReference>
<name>A0A8R7VE61_TRIUA</name>
<reference evidence="2" key="2">
    <citation type="submission" date="2018-03" db="EMBL/GenBank/DDBJ databases">
        <title>The Triticum urartu genome reveals the dynamic nature of wheat genome evolution.</title>
        <authorList>
            <person name="Ling H."/>
            <person name="Ma B."/>
            <person name="Shi X."/>
            <person name="Liu H."/>
            <person name="Dong L."/>
            <person name="Sun H."/>
            <person name="Cao Y."/>
            <person name="Gao Q."/>
            <person name="Zheng S."/>
            <person name="Li Y."/>
            <person name="Yu Y."/>
            <person name="Du H."/>
            <person name="Qi M."/>
            <person name="Li Y."/>
            <person name="Yu H."/>
            <person name="Cui Y."/>
            <person name="Wang N."/>
            <person name="Chen C."/>
            <person name="Wu H."/>
            <person name="Zhao Y."/>
            <person name="Zhang J."/>
            <person name="Li Y."/>
            <person name="Zhou W."/>
            <person name="Zhang B."/>
            <person name="Hu W."/>
            <person name="Eijk M."/>
            <person name="Tang J."/>
            <person name="Witsenboer H."/>
            <person name="Zhao S."/>
            <person name="Li Z."/>
            <person name="Zhang A."/>
            <person name="Wang D."/>
            <person name="Liang C."/>
        </authorList>
    </citation>
    <scope>NUCLEOTIDE SEQUENCE [LARGE SCALE GENOMIC DNA]</scope>
    <source>
        <strain evidence="2">cv. G1812</strain>
    </source>
</reference>
<keyword evidence="3" id="KW-1185">Reference proteome</keyword>
<evidence type="ECO:0000256" key="1">
    <source>
        <dbReference type="SAM" id="MobiDB-lite"/>
    </source>
</evidence>
<accession>A0A8R7VE61</accession>